<dbReference type="GO" id="GO:0000178">
    <property type="term" value="C:exosome (RNase complex)"/>
    <property type="evidence" value="ECO:0007669"/>
    <property type="project" value="UniProtKB-KW"/>
</dbReference>
<keyword evidence="4 5" id="KW-0694">RNA-binding</keyword>
<dbReference type="InterPro" id="IPR026699">
    <property type="entry name" value="Exosome_RNA_bind1/RRP40/RRP4"/>
</dbReference>
<protein>
    <recommendedName>
        <fullName evidence="5">Exosome complex component Rrp4</fullName>
    </recommendedName>
</protein>
<dbReference type="GO" id="GO:0071034">
    <property type="term" value="P:CUT catabolic process"/>
    <property type="evidence" value="ECO:0007669"/>
    <property type="project" value="TreeGrafter"/>
</dbReference>
<dbReference type="InterPro" id="IPR012340">
    <property type="entry name" value="NA-bd_OB-fold"/>
</dbReference>
<dbReference type="InterPro" id="IPR036612">
    <property type="entry name" value="KH_dom_type_1_sf"/>
</dbReference>
<dbReference type="SUPFAM" id="SSF50249">
    <property type="entry name" value="Nucleic acid-binding proteins"/>
    <property type="match status" value="1"/>
</dbReference>
<dbReference type="InterPro" id="IPR004087">
    <property type="entry name" value="KH_dom"/>
</dbReference>
<dbReference type="PANTHER" id="PTHR21321">
    <property type="entry name" value="PNAS-3 RELATED"/>
    <property type="match status" value="1"/>
</dbReference>
<accession>I3TDJ8</accession>
<comment type="subcellular location">
    <subcellularLocation>
        <location evidence="5">Cytoplasm</location>
    </subcellularLocation>
</comment>
<dbReference type="HOGENOM" id="CLU_071769_0_0_2"/>
<keyword evidence="3 5" id="KW-0271">Exosome</keyword>
<comment type="function">
    <text evidence="5">Non-catalytic component of the exosome, which is a complex involved in RNA degradation. Increases the RNA binding and the efficiency of RNA degradation. Confers strong poly(A) specificity to the exosome.</text>
</comment>
<dbReference type="SUPFAM" id="SSF110324">
    <property type="entry name" value="Ribosomal L27 protein-like"/>
    <property type="match status" value="1"/>
</dbReference>
<name>I3TDJ8_THEC1</name>
<evidence type="ECO:0000313" key="8">
    <source>
        <dbReference type="Proteomes" id="UP000005270"/>
    </source>
</evidence>
<dbReference type="SMART" id="SM00322">
    <property type="entry name" value="KH"/>
    <property type="match status" value="1"/>
</dbReference>
<dbReference type="STRING" id="1184251.TCELL_0411"/>
<dbReference type="GO" id="GO:0071051">
    <property type="term" value="P:poly(A)-dependent snoRNA 3'-end processing"/>
    <property type="evidence" value="ECO:0007669"/>
    <property type="project" value="TreeGrafter"/>
</dbReference>
<dbReference type="GO" id="GO:0008143">
    <property type="term" value="F:poly(A) binding"/>
    <property type="evidence" value="ECO:0007669"/>
    <property type="project" value="InterPro"/>
</dbReference>
<organism evidence="7 8">
    <name type="scientific">Thermogladius calderae (strain DSM 22663 / VKM B-2946 / 1633)</name>
    <dbReference type="NCBI Taxonomy" id="1184251"/>
    <lineage>
        <taxon>Archaea</taxon>
        <taxon>Thermoproteota</taxon>
        <taxon>Thermoprotei</taxon>
        <taxon>Desulfurococcales</taxon>
        <taxon>Desulfurococcaceae</taxon>
        <taxon>Thermogladius</taxon>
    </lineage>
</organism>
<dbReference type="RefSeq" id="WP_014737086.1">
    <property type="nucleotide sequence ID" value="NC_017954.1"/>
</dbReference>
<evidence type="ECO:0000256" key="4">
    <source>
        <dbReference type="ARBA" id="ARBA00022884"/>
    </source>
</evidence>
<reference evidence="7 8" key="1">
    <citation type="journal article" date="2012" name="J. Bacteriol.">
        <title>Complete genome sequence of the hyperthermophilic cellulolytic Crenarchaeon 'Thermogladius cellulolyticus' 1633.</title>
        <authorList>
            <person name="Mardanov A.V."/>
            <person name="Kochetkova T.V."/>
            <person name="Beletsky A.V."/>
            <person name="Bonch-Osmolovskaya E.A."/>
            <person name="Ravin N.V."/>
            <person name="Skryabin K.G."/>
        </authorList>
    </citation>
    <scope>NUCLEOTIDE SEQUENCE [LARGE SCALE GENOMIC DNA]</scope>
    <source>
        <strain evidence="8">DSM 22663 / VKM B-2946 / 1633</strain>
    </source>
</reference>
<dbReference type="FunCoup" id="I3TDJ8">
    <property type="interactions" value="131"/>
</dbReference>
<dbReference type="InParanoid" id="I3TDJ8"/>
<proteinExistence type="inferred from homology"/>
<dbReference type="SUPFAM" id="SSF54791">
    <property type="entry name" value="Eukaryotic type KH-domain (KH-domain type I)"/>
    <property type="match status" value="1"/>
</dbReference>
<comment type="subunit">
    <text evidence="5">Component of the archaeal exosome complex. Forms a trimer of Rrp4 and/or Csl4 subunits. The trimer associates with an hexameric ring-like arrangement composed of 3 Rrp41-Rrp42 heterodimers.</text>
</comment>
<dbReference type="eggNOG" id="arCOG00678">
    <property type="taxonomic scope" value="Archaea"/>
</dbReference>
<dbReference type="KEGG" id="thg:TCELL_0411"/>
<evidence type="ECO:0000313" key="7">
    <source>
        <dbReference type="EMBL" id="AFK50836.1"/>
    </source>
</evidence>
<dbReference type="HAMAP" id="MF_00623">
    <property type="entry name" value="Exosome_Rrp4"/>
    <property type="match status" value="1"/>
</dbReference>
<evidence type="ECO:0000256" key="3">
    <source>
        <dbReference type="ARBA" id="ARBA00022835"/>
    </source>
</evidence>
<dbReference type="InterPro" id="IPR023474">
    <property type="entry name" value="Rrp4"/>
</dbReference>
<dbReference type="GeneID" id="13012702"/>
<dbReference type="CDD" id="cd05789">
    <property type="entry name" value="S1_Rrp4"/>
    <property type="match status" value="1"/>
</dbReference>
<dbReference type="Gene3D" id="3.30.1370.10">
    <property type="entry name" value="K Homology domain, type 1"/>
    <property type="match status" value="1"/>
</dbReference>
<sequence>MRDLKLKVYVADRQIVRPGDTLAEIEEDGNQGFKRLPEKHVYLVNNKIYSDAYGVASVSENDIAVIPFNTVYYPRRDDVVIGVIEGIGITAWEVNIRSPYKAYLNASDAIENFNPLYHDLKSYLDVGDMVLAKIVAFDRTRDPLLTIRGKGLGKIIEGIVIEVKPSRIPRIIGKKGSMFNLLTTKTGCDITVAQNGFIWAKCPDEYRGEVLTQAIKIIEEKPHARGLTEEVKQFLEQKLGG</sequence>
<keyword evidence="8" id="KW-1185">Reference proteome</keyword>
<dbReference type="GO" id="GO:0034475">
    <property type="term" value="P:U4 snRNA 3'-end processing"/>
    <property type="evidence" value="ECO:0007669"/>
    <property type="project" value="TreeGrafter"/>
</dbReference>
<dbReference type="PANTHER" id="PTHR21321:SF4">
    <property type="entry name" value="EXOSOME COMPLEX COMPONENT RRP4"/>
    <property type="match status" value="1"/>
</dbReference>
<evidence type="ECO:0000259" key="6">
    <source>
        <dbReference type="SMART" id="SM00322"/>
    </source>
</evidence>
<evidence type="ECO:0000256" key="5">
    <source>
        <dbReference type="HAMAP-Rule" id="MF_00623"/>
    </source>
</evidence>
<evidence type="ECO:0000256" key="1">
    <source>
        <dbReference type="ARBA" id="ARBA00009155"/>
    </source>
</evidence>
<dbReference type="GO" id="GO:0000467">
    <property type="term" value="P:exonucleolytic trimming to generate mature 3'-end of 5.8S rRNA from tricistronic rRNA transcript (SSU-rRNA, 5.8S rRNA, LSU-rRNA)"/>
    <property type="evidence" value="ECO:0007669"/>
    <property type="project" value="TreeGrafter"/>
</dbReference>
<evidence type="ECO:0000256" key="2">
    <source>
        <dbReference type="ARBA" id="ARBA00022490"/>
    </source>
</evidence>
<dbReference type="Proteomes" id="UP000005270">
    <property type="component" value="Chromosome"/>
</dbReference>
<comment type="similarity">
    <text evidence="1 5">Belongs to the RRP4 family.</text>
</comment>
<dbReference type="EMBL" id="CP003531">
    <property type="protein sequence ID" value="AFK50836.1"/>
    <property type="molecule type" value="Genomic_DNA"/>
</dbReference>
<dbReference type="NCBIfam" id="NF003181">
    <property type="entry name" value="PRK04163.1-1"/>
    <property type="match status" value="1"/>
</dbReference>
<keyword evidence="2 5" id="KW-0963">Cytoplasm</keyword>
<dbReference type="AlphaFoldDB" id="I3TDJ8"/>
<dbReference type="InterPro" id="IPR004088">
    <property type="entry name" value="KH_dom_type_1"/>
</dbReference>
<gene>
    <name evidence="5" type="primary">rrp4</name>
    <name evidence="7" type="ordered locus">TCELL_0411</name>
</gene>
<feature type="domain" description="K Homology" evidence="6">
    <location>
        <begin position="155"/>
        <end position="219"/>
    </location>
</feature>
<dbReference type="CDD" id="cd22524">
    <property type="entry name" value="KH-I_Rrp4_prokar"/>
    <property type="match status" value="1"/>
</dbReference>
<dbReference type="Gene3D" id="2.40.50.100">
    <property type="match status" value="1"/>
</dbReference>
<dbReference type="Gene3D" id="2.40.50.140">
    <property type="entry name" value="Nucleic acid-binding proteins"/>
    <property type="match status" value="1"/>
</dbReference>
<dbReference type="Pfam" id="PF15985">
    <property type="entry name" value="KH_6"/>
    <property type="match status" value="1"/>
</dbReference>
<dbReference type="GO" id="GO:0005737">
    <property type="term" value="C:cytoplasm"/>
    <property type="evidence" value="ECO:0007669"/>
    <property type="project" value="UniProtKB-SubCell"/>
</dbReference>
<dbReference type="InterPro" id="IPR048565">
    <property type="entry name" value="S1_RRP4"/>
</dbReference>